<proteinExistence type="inferred from homology"/>
<dbReference type="Gene3D" id="2.170.130.10">
    <property type="entry name" value="TonB-dependent receptor, plug domain"/>
    <property type="match status" value="1"/>
</dbReference>
<gene>
    <name evidence="13" type="ORF">SAMN06265379_101601</name>
</gene>
<feature type="signal peptide" evidence="10">
    <location>
        <begin position="1"/>
        <end position="21"/>
    </location>
</feature>
<evidence type="ECO:0000256" key="1">
    <source>
        <dbReference type="ARBA" id="ARBA00004571"/>
    </source>
</evidence>
<dbReference type="PANTHER" id="PTHR30069">
    <property type="entry name" value="TONB-DEPENDENT OUTER MEMBRANE RECEPTOR"/>
    <property type="match status" value="1"/>
</dbReference>
<keyword evidence="4 8" id="KW-0812">Transmembrane</keyword>
<dbReference type="InterPro" id="IPR039426">
    <property type="entry name" value="TonB-dep_rcpt-like"/>
</dbReference>
<dbReference type="Gene3D" id="2.60.40.1120">
    <property type="entry name" value="Carboxypeptidase-like, regulatory domain"/>
    <property type="match status" value="1"/>
</dbReference>
<dbReference type="OrthoDB" id="9760333at2"/>
<dbReference type="CDD" id="cd01347">
    <property type="entry name" value="ligand_gated_channel"/>
    <property type="match status" value="1"/>
</dbReference>
<keyword evidence="3 8" id="KW-1134">Transmembrane beta strand</keyword>
<dbReference type="Proteomes" id="UP000319040">
    <property type="component" value="Unassembled WGS sequence"/>
</dbReference>
<dbReference type="Pfam" id="PF13715">
    <property type="entry name" value="CarbopepD_reg_2"/>
    <property type="match status" value="1"/>
</dbReference>
<evidence type="ECO:0000256" key="3">
    <source>
        <dbReference type="ARBA" id="ARBA00022452"/>
    </source>
</evidence>
<comment type="subcellular location">
    <subcellularLocation>
        <location evidence="1 8">Cell outer membrane</location>
        <topology evidence="1 8">Multi-pass membrane protein</topology>
    </subcellularLocation>
</comment>
<dbReference type="PROSITE" id="PS52016">
    <property type="entry name" value="TONB_DEPENDENT_REC_3"/>
    <property type="match status" value="1"/>
</dbReference>
<keyword evidence="7 8" id="KW-0998">Cell outer membrane</keyword>
<dbReference type="InterPro" id="IPR008969">
    <property type="entry name" value="CarboxyPept-like_regulatory"/>
</dbReference>
<keyword evidence="5 9" id="KW-0798">TonB box</keyword>
<dbReference type="AlphaFoldDB" id="A0A521B221"/>
<evidence type="ECO:0000256" key="7">
    <source>
        <dbReference type="ARBA" id="ARBA00023237"/>
    </source>
</evidence>
<protein>
    <submittedName>
        <fullName evidence="13">Outer membrane receptor for ferrienterochelin and colicins</fullName>
    </submittedName>
</protein>
<dbReference type="SUPFAM" id="SSF56935">
    <property type="entry name" value="Porins"/>
    <property type="match status" value="1"/>
</dbReference>
<keyword evidence="13" id="KW-0675">Receptor</keyword>
<dbReference type="Pfam" id="PF07715">
    <property type="entry name" value="Plug"/>
    <property type="match status" value="1"/>
</dbReference>
<name>A0A521B221_SACCC</name>
<evidence type="ECO:0000313" key="14">
    <source>
        <dbReference type="Proteomes" id="UP000319040"/>
    </source>
</evidence>
<evidence type="ECO:0000256" key="2">
    <source>
        <dbReference type="ARBA" id="ARBA00022448"/>
    </source>
</evidence>
<keyword evidence="2 8" id="KW-0813">Transport</keyword>
<dbReference type="Pfam" id="PF00593">
    <property type="entry name" value="TonB_dep_Rec_b-barrel"/>
    <property type="match status" value="1"/>
</dbReference>
<evidence type="ECO:0000259" key="11">
    <source>
        <dbReference type="Pfam" id="PF00593"/>
    </source>
</evidence>
<dbReference type="InterPro" id="IPR036942">
    <property type="entry name" value="Beta-barrel_TonB_sf"/>
</dbReference>
<evidence type="ECO:0000256" key="9">
    <source>
        <dbReference type="RuleBase" id="RU003357"/>
    </source>
</evidence>
<dbReference type="EMBL" id="FXTB01000001">
    <property type="protein sequence ID" value="SMO41081.1"/>
    <property type="molecule type" value="Genomic_DNA"/>
</dbReference>
<keyword evidence="14" id="KW-1185">Reference proteome</keyword>
<dbReference type="GO" id="GO:0044718">
    <property type="term" value="P:siderophore transmembrane transport"/>
    <property type="evidence" value="ECO:0007669"/>
    <property type="project" value="TreeGrafter"/>
</dbReference>
<evidence type="ECO:0000256" key="10">
    <source>
        <dbReference type="SAM" id="SignalP"/>
    </source>
</evidence>
<dbReference type="InterPro" id="IPR037066">
    <property type="entry name" value="Plug_dom_sf"/>
</dbReference>
<evidence type="ECO:0000256" key="6">
    <source>
        <dbReference type="ARBA" id="ARBA00023136"/>
    </source>
</evidence>
<dbReference type="Gene3D" id="2.40.170.20">
    <property type="entry name" value="TonB-dependent receptor, beta-barrel domain"/>
    <property type="match status" value="1"/>
</dbReference>
<dbReference type="InterPro" id="IPR000531">
    <property type="entry name" value="Beta-barrel_TonB"/>
</dbReference>
<evidence type="ECO:0000256" key="8">
    <source>
        <dbReference type="PROSITE-ProRule" id="PRU01360"/>
    </source>
</evidence>
<keyword evidence="6 8" id="KW-0472">Membrane</keyword>
<feature type="chain" id="PRO_5021829945" evidence="10">
    <location>
        <begin position="22"/>
        <end position="797"/>
    </location>
</feature>
<evidence type="ECO:0000259" key="12">
    <source>
        <dbReference type="Pfam" id="PF07715"/>
    </source>
</evidence>
<evidence type="ECO:0000256" key="5">
    <source>
        <dbReference type="ARBA" id="ARBA00023077"/>
    </source>
</evidence>
<accession>A0A521B221</accession>
<keyword evidence="10" id="KW-0732">Signal</keyword>
<feature type="domain" description="TonB-dependent receptor-like beta-barrel" evidence="11">
    <location>
        <begin position="344"/>
        <end position="759"/>
    </location>
</feature>
<sequence length="797" mass="87720">MFKLKIIFLLSFLLLVLPVTAINMAPPPLQGEIKAHGQPVPFATVQLKSTTIGSASNINGKFFFEHLPEGDHTLVVKSLGHKTKEVKIHFKDSKPLSIDIALEEDVLGLEQVVVTADKTQKRRVDASMIVNTMNPKQLAQVQAVTLSEGLNFTTGLRMENNCQNCGANQVRMNGMEGSYSQVLVNGRPIFSGLASVYGLEIIPANMIQQIEVVKGGGSALYGSNAIAGTINLITSEPINNKIEAGINNGIIGISKNPSNDLNLNLNASIVSQSKNSGINVYGTHRNREAYDANGDTFTELAQLNSKTIGTSIYQRIGYRNKITMDYFHIREERRGGDLLDMPEHLANIAESVDHKINTGSLKYTRFVGANSGQLSMYASAQHVNRGSYYGARSYPEGYVFSRPMDDPAQLADGTPDKSAYGATTDLSFSYGVQYKGGAGKHNYITGIENTGSRLEDNKLGYTEDGITYPKVAISDQKVSTWGAFGQYDYTLNKLTVSAGVRMDHYNITDNESSNAELSNTVLSPRLNLLYKPTKQLQLRGSYANGYRAPQIYDEDLHIEVAGKRKVIHQNGANLKQESSNSLMASLCYQATIGSAAFEFMAEGFYTHLNDAFANEQSAPDANNVVIYTRINGGDAKVKGINLEAKYYPSVKWNIDLGMTIQTSKYTEEQEYGNGNFTKDFLRTPDNYGYFTFNLLPIRNLTLSANGSYTGTMKLEYYGNSEGGEIKVSPEFFDAGIKGEYKIKMIKGFDMSISAGIKNVFNSYQDDFDKGINRDPAYIYGPSLPRSVYFGIKVGNWL</sequence>
<dbReference type="GO" id="GO:0009279">
    <property type="term" value="C:cell outer membrane"/>
    <property type="evidence" value="ECO:0007669"/>
    <property type="project" value="UniProtKB-SubCell"/>
</dbReference>
<dbReference type="InterPro" id="IPR012910">
    <property type="entry name" value="Plug_dom"/>
</dbReference>
<feature type="domain" description="TonB-dependent receptor plug" evidence="12">
    <location>
        <begin position="125"/>
        <end position="229"/>
    </location>
</feature>
<dbReference type="SUPFAM" id="SSF49464">
    <property type="entry name" value="Carboxypeptidase regulatory domain-like"/>
    <property type="match status" value="1"/>
</dbReference>
<comment type="similarity">
    <text evidence="8 9">Belongs to the TonB-dependent receptor family.</text>
</comment>
<reference evidence="13 14" key="1">
    <citation type="submission" date="2017-05" db="EMBL/GenBank/DDBJ databases">
        <authorList>
            <person name="Varghese N."/>
            <person name="Submissions S."/>
        </authorList>
    </citation>
    <scope>NUCLEOTIDE SEQUENCE [LARGE SCALE GENOMIC DNA]</scope>
    <source>
        <strain evidence="13 14">DSM 27040</strain>
    </source>
</reference>
<evidence type="ECO:0000256" key="4">
    <source>
        <dbReference type="ARBA" id="ARBA00022692"/>
    </source>
</evidence>
<organism evidence="13 14">
    <name type="scientific">Saccharicrinis carchari</name>
    <dbReference type="NCBI Taxonomy" id="1168039"/>
    <lineage>
        <taxon>Bacteria</taxon>
        <taxon>Pseudomonadati</taxon>
        <taxon>Bacteroidota</taxon>
        <taxon>Bacteroidia</taxon>
        <taxon>Marinilabiliales</taxon>
        <taxon>Marinilabiliaceae</taxon>
        <taxon>Saccharicrinis</taxon>
    </lineage>
</organism>
<dbReference type="PANTHER" id="PTHR30069:SF57">
    <property type="entry name" value="TONB-DEPENDENT RECEPTOR"/>
    <property type="match status" value="1"/>
</dbReference>
<evidence type="ECO:0000313" key="13">
    <source>
        <dbReference type="EMBL" id="SMO41081.1"/>
    </source>
</evidence>
<dbReference type="GO" id="GO:0015344">
    <property type="term" value="F:siderophore uptake transmembrane transporter activity"/>
    <property type="evidence" value="ECO:0007669"/>
    <property type="project" value="TreeGrafter"/>
</dbReference>